<proteinExistence type="predicted"/>
<protein>
    <submittedName>
        <fullName evidence="1">Uncharacterized protein</fullName>
    </submittedName>
</protein>
<evidence type="ECO:0000313" key="1">
    <source>
        <dbReference type="EMBL" id="TQN50285.1"/>
    </source>
</evidence>
<gene>
    <name evidence="1" type="ORF">DLNHIDIE_00138</name>
</gene>
<name>A0A543Q1T5_ACITH</name>
<dbReference type="Proteomes" id="UP000315403">
    <property type="component" value="Unassembled WGS sequence"/>
</dbReference>
<comment type="caution">
    <text evidence="1">The sequence shown here is derived from an EMBL/GenBank/DDBJ whole genome shotgun (WGS) entry which is preliminary data.</text>
</comment>
<dbReference type="RefSeq" id="WP_142086135.1">
    <property type="nucleotide sequence ID" value="NZ_SZUV01000001.1"/>
</dbReference>
<sequence>MSSSSVQTAPHIVQQRPKTGMGFAFDAVDFPVSANFAIFLDSVTQGGVYHDVERDWGDQVTEHMSPSLRKADMAAFRQTVQRAADKAFLTPLGRNLVLRAYHVLAALMAGNRDFMADLQGRNRFIFVVSAPRHGGSYLTKELLRALGKDYRDYPAWFMHDGFPDIRQAWLSHDGMEWLPMTRRAMQQTAEWIVMADWFFRDDPQRSDRDADAVDGVVDSPRPALRTIPKKATKAIYEARFFRDVFGMHAEYVVPVRHPAAACLSLVEKAGGMPENSLFPQYPRSAIEGWVLETWAQEGVVAEAVAKMPYFTAYLHYWLRYHEIMATNGLFLNNRKLTMLPYTRTAFEGYLQRQHDRFRSGCRVEPMHIHSKVTAQYPQWLRQSESTLDYMESVWASFGVRFPRDAVAEAL</sequence>
<organism evidence="1 2">
    <name type="scientific">Acidithiobacillus thiooxidans ATCC 19377</name>
    <dbReference type="NCBI Taxonomy" id="637390"/>
    <lineage>
        <taxon>Bacteria</taxon>
        <taxon>Pseudomonadati</taxon>
        <taxon>Pseudomonadota</taxon>
        <taxon>Acidithiobacillia</taxon>
        <taxon>Acidithiobacillales</taxon>
        <taxon>Acidithiobacillaceae</taxon>
        <taxon>Acidithiobacillus</taxon>
    </lineage>
</organism>
<dbReference type="AlphaFoldDB" id="A0A543Q1T5"/>
<dbReference type="EMBL" id="SZUV01000001">
    <property type="protein sequence ID" value="TQN50285.1"/>
    <property type="molecule type" value="Genomic_DNA"/>
</dbReference>
<reference evidence="1 2" key="1">
    <citation type="submission" date="2019-03" db="EMBL/GenBank/DDBJ databases">
        <title>New insights into Acidothiobacillus thiooxidans sulfur metabolism through coupled gene expression, solution geochemistry, microscopy and spectroscopy analyses.</title>
        <authorList>
            <person name="Camacho D."/>
            <person name="Frazao R."/>
            <person name="Fouillen A."/>
            <person name="Nanci A."/>
            <person name="Lang B.F."/>
            <person name="Apte S.C."/>
            <person name="Baron C."/>
            <person name="Warren L.A."/>
        </authorList>
    </citation>
    <scope>NUCLEOTIDE SEQUENCE [LARGE SCALE GENOMIC DNA]</scope>
    <source>
        <strain evidence="1 2">ATCC 19377</strain>
    </source>
</reference>
<evidence type="ECO:0000313" key="2">
    <source>
        <dbReference type="Proteomes" id="UP000315403"/>
    </source>
</evidence>
<accession>A0A543Q1T5</accession>